<evidence type="ECO:0000256" key="4">
    <source>
        <dbReference type="ARBA" id="ARBA00022833"/>
    </source>
</evidence>
<feature type="non-terminal residue" evidence="8">
    <location>
        <position position="1"/>
    </location>
</feature>
<dbReference type="InterPro" id="IPR000571">
    <property type="entry name" value="Znf_CCCH"/>
</dbReference>
<evidence type="ECO:0000256" key="1">
    <source>
        <dbReference type="ARBA" id="ARBA00022723"/>
    </source>
</evidence>
<organism evidence="8 9">
    <name type="scientific">Prorocentrum cordatum</name>
    <dbReference type="NCBI Taxonomy" id="2364126"/>
    <lineage>
        <taxon>Eukaryota</taxon>
        <taxon>Sar</taxon>
        <taxon>Alveolata</taxon>
        <taxon>Dinophyceae</taxon>
        <taxon>Prorocentrales</taxon>
        <taxon>Prorocentraceae</taxon>
        <taxon>Prorocentrum</taxon>
    </lineage>
</organism>
<feature type="domain" description="C3H1-type" evidence="7">
    <location>
        <begin position="89"/>
        <end position="115"/>
    </location>
</feature>
<evidence type="ECO:0000256" key="3">
    <source>
        <dbReference type="ARBA" id="ARBA00022771"/>
    </source>
</evidence>
<evidence type="ECO:0000313" key="8">
    <source>
        <dbReference type="EMBL" id="CAK0910286.1"/>
    </source>
</evidence>
<comment type="caution">
    <text evidence="8">The sequence shown here is derived from an EMBL/GenBank/DDBJ whole genome shotgun (WGS) entry which is preliminary data.</text>
</comment>
<dbReference type="Gene3D" id="3.30.1370.210">
    <property type="match status" value="1"/>
</dbReference>
<sequence>PIRLKPFGLHPRLADCRAWPSKHIAASVLTASMACGLALSGEGAREPAPLVARLRRPRLCSYFLRGQCKYGRECDFAHAESELVPAPDFTNMHMCKAFQLGRCKRKRCRFAHGVQELRPGSVSPPSTPPSRTRLSASSAPFTPACLHPIKVDLPMPPAEPDILGFGAADPLASPLGALEKSQARLAHLGPARPIGGVRLWGPPGLCHDDDGSGEEGETPTASPRTSVASAGTADDDGGLLQSLRDAMLLGVPVHL</sequence>
<keyword evidence="9" id="KW-1185">Reference proteome</keyword>
<protein>
    <recommendedName>
        <fullName evidence="7">C3H1-type domain-containing protein</fullName>
    </recommendedName>
</protein>
<dbReference type="EMBL" id="CAUYUJ010022365">
    <property type="protein sequence ID" value="CAK0910286.1"/>
    <property type="molecule type" value="Genomic_DNA"/>
</dbReference>
<dbReference type="SUPFAM" id="SSF90229">
    <property type="entry name" value="CCCH zinc finger"/>
    <property type="match status" value="1"/>
</dbReference>
<feature type="compositionally biased region" description="Low complexity" evidence="6">
    <location>
        <begin position="119"/>
        <end position="138"/>
    </location>
</feature>
<dbReference type="Pfam" id="PF00642">
    <property type="entry name" value="zf-CCCH"/>
    <property type="match status" value="1"/>
</dbReference>
<evidence type="ECO:0000256" key="6">
    <source>
        <dbReference type="SAM" id="MobiDB-lite"/>
    </source>
</evidence>
<accession>A0ABN9YBZ8</accession>
<keyword evidence="1 5" id="KW-0479">Metal-binding</keyword>
<feature type="domain" description="C3H1-type" evidence="7">
    <location>
        <begin position="54"/>
        <end position="81"/>
    </location>
</feature>
<dbReference type="PANTHER" id="PTHR12547:SF18">
    <property type="entry name" value="PROTEIN TIS11"/>
    <property type="match status" value="1"/>
</dbReference>
<proteinExistence type="predicted"/>
<dbReference type="InterPro" id="IPR036855">
    <property type="entry name" value="Znf_CCCH_sf"/>
</dbReference>
<evidence type="ECO:0000256" key="5">
    <source>
        <dbReference type="PROSITE-ProRule" id="PRU00723"/>
    </source>
</evidence>
<keyword evidence="4 5" id="KW-0862">Zinc</keyword>
<reference evidence="8" key="1">
    <citation type="submission" date="2023-10" db="EMBL/GenBank/DDBJ databases">
        <authorList>
            <person name="Chen Y."/>
            <person name="Shah S."/>
            <person name="Dougan E. K."/>
            <person name="Thang M."/>
            <person name="Chan C."/>
        </authorList>
    </citation>
    <scope>NUCLEOTIDE SEQUENCE [LARGE SCALE GENOMIC DNA]</scope>
</reference>
<dbReference type="Proteomes" id="UP001189429">
    <property type="component" value="Unassembled WGS sequence"/>
</dbReference>
<dbReference type="InterPro" id="IPR045877">
    <property type="entry name" value="ZFP36-like"/>
</dbReference>
<feature type="region of interest" description="Disordered" evidence="6">
    <location>
        <begin position="117"/>
        <end position="138"/>
    </location>
</feature>
<keyword evidence="2" id="KW-0677">Repeat</keyword>
<feature type="compositionally biased region" description="Polar residues" evidence="6">
    <location>
        <begin position="219"/>
        <end position="229"/>
    </location>
</feature>
<name>A0ABN9YBZ8_9DINO</name>
<dbReference type="SMART" id="SM00356">
    <property type="entry name" value="ZnF_C3H1"/>
    <property type="match status" value="2"/>
</dbReference>
<dbReference type="PANTHER" id="PTHR12547">
    <property type="entry name" value="CCCH ZINC FINGER/TIS11-RELATED"/>
    <property type="match status" value="1"/>
</dbReference>
<feature type="zinc finger region" description="C3H1-type" evidence="5">
    <location>
        <begin position="89"/>
        <end position="115"/>
    </location>
</feature>
<gene>
    <name evidence="8" type="ORF">PCOR1329_LOCUS84502</name>
</gene>
<evidence type="ECO:0000313" key="9">
    <source>
        <dbReference type="Proteomes" id="UP001189429"/>
    </source>
</evidence>
<feature type="zinc finger region" description="C3H1-type" evidence="5">
    <location>
        <begin position="54"/>
        <end position="81"/>
    </location>
</feature>
<dbReference type="PROSITE" id="PS50103">
    <property type="entry name" value="ZF_C3H1"/>
    <property type="match status" value="2"/>
</dbReference>
<evidence type="ECO:0000259" key="7">
    <source>
        <dbReference type="PROSITE" id="PS50103"/>
    </source>
</evidence>
<evidence type="ECO:0000256" key="2">
    <source>
        <dbReference type="ARBA" id="ARBA00022737"/>
    </source>
</evidence>
<keyword evidence="3 5" id="KW-0863">Zinc-finger</keyword>
<feature type="region of interest" description="Disordered" evidence="6">
    <location>
        <begin position="203"/>
        <end position="238"/>
    </location>
</feature>